<evidence type="ECO:0000313" key="3">
    <source>
        <dbReference type="Proteomes" id="UP000001307"/>
    </source>
</evidence>
<dbReference type="EMBL" id="FN653232">
    <property type="protein sequence ID" value="CBY13909.1"/>
    <property type="molecule type" value="Genomic_DNA"/>
</dbReference>
<dbReference type="OrthoDB" id="10663583at2759"/>
<feature type="region of interest" description="Disordered" evidence="1">
    <location>
        <begin position="58"/>
        <end position="85"/>
    </location>
</feature>
<reference evidence="2" key="1">
    <citation type="journal article" date="2010" name="Science">
        <title>Plasticity of animal genome architecture unmasked by rapid evolution of a pelagic tunicate.</title>
        <authorList>
            <person name="Denoeud F."/>
            <person name="Henriet S."/>
            <person name="Mungpakdee S."/>
            <person name="Aury J.M."/>
            <person name="Da Silva C."/>
            <person name="Brinkmann H."/>
            <person name="Mikhaleva J."/>
            <person name="Olsen L.C."/>
            <person name="Jubin C."/>
            <person name="Canestro C."/>
            <person name="Bouquet J.M."/>
            <person name="Danks G."/>
            <person name="Poulain J."/>
            <person name="Campsteijn C."/>
            <person name="Adamski M."/>
            <person name="Cross I."/>
            <person name="Yadetie F."/>
            <person name="Muffato M."/>
            <person name="Louis A."/>
            <person name="Butcher S."/>
            <person name="Tsagkogeorga G."/>
            <person name="Konrad A."/>
            <person name="Singh S."/>
            <person name="Jensen M.F."/>
            <person name="Cong E.H."/>
            <person name="Eikeseth-Otteraa H."/>
            <person name="Noel B."/>
            <person name="Anthouard V."/>
            <person name="Porcel B.M."/>
            <person name="Kachouri-Lafond R."/>
            <person name="Nishino A."/>
            <person name="Ugolini M."/>
            <person name="Chourrout P."/>
            <person name="Nishida H."/>
            <person name="Aasland R."/>
            <person name="Huzurbazar S."/>
            <person name="Westhof E."/>
            <person name="Delsuc F."/>
            <person name="Lehrach H."/>
            <person name="Reinhardt R."/>
            <person name="Weissenbach J."/>
            <person name="Roy S.W."/>
            <person name="Artiguenave F."/>
            <person name="Postlethwait J.H."/>
            <person name="Manak J.R."/>
            <person name="Thompson E.M."/>
            <person name="Jaillon O."/>
            <person name="Du Pasquier L."/>
            <person name="Boudinot P."/>
            <person name="Liberles D.A."/>
            <person name="Volff J.N."/>
            <person name="Philippe H."/>
            <person name="Lenhard B."/>
            <person name="Roest Crollius H."/>
            <person name="Wincker P."/>
            <person name="Chourrout D."/>
        </authorList>
    </citation>
    <scope>NUCLEOTIDE SEQUENCE [LARGE SCALE GENOMIC DNA]</scope>
</reference>
<feature type="compositionally biased region" description="Basic and acidic residues" evidence="1">
    <location>
        <begin position="9"/>
        <end position="19"/>
    </location>
</feature>
<sequence length="196" mass="22371">MSVAPSSHESIELEKKGRNESSSSSRRKKSIAGWKTIKRRFSVIAVKRKDIGIEPQVFETSSDDSDDHELEKGLTTRSKHHARTDRRTKNELYTILVYSELVLGIYITETESCHCDIDEIIQEEFPALNNNSTESTQTYSTIQETESPALFEGVVDCDTLSKLTRSWKRSKISRSNALLKIMFSTLNKVCAWNYDL</sequence>
<evidence type="ECO:0000313" key="2">
    <source>
        <dbReference type="EMBL" id="CBY13909.1"/>
    </source>
</evidence>
<dbReference type="Proteomes" id="UP000001307">
    <property type="component" value="Unassembled WGS sequence"/>
</dbReference>
<keyword evidence="3" id="KW-1185">Reference proteome</keyword>
<organism evidence="2">
    <name type="scientific">Oikopleura dioica</name>
    <name type="common">Tunicate</name>
    <dbReference type="NCBI Taxonomy" id="34765"/>
    <lineage>
        <taxon>Eukaryota</taxon>
        <taxon>Metazoa</taxon>
        <taxon>Chordata</taxon>
        <taxon>Tunicata</taxon>
        <taxon>Appendicularia</taxon>
        <taxon>Copelata</taxon>
        <taxon>Oikopleuridae</taxon>
        <taxon>Oikopleura</taxon>
    </lineage>
</organism>
<feature type="region of interest" description="Disordered" evidence="1">
    <location>
        <begin position="1"/>
        <end position="31"/>
    </location>
</feature>
<evidence type="ECO:0000256" key="1">
    <source>
        <dbReference type="SAM" id="MobiDB-lite"/>
    </source>
</evidence>
<gene>
    <name evidence="2" type="ORF">GSOID_T00006864001</name>
</gene>
<dbReference type="AlphaFoldDB" id="E4XW49"/>
<protein>
    <submittedName>
        <fullName evidence="2">Uncharacterized protein</fullName>
    </submittedName>
</protein>
<name>E4XW49_OIKDI</name>
<accession>E4XW49</accession>
<proteinExistence type="predicted"/>
<dbReference type="InParanoid" id="E4XW49"/>